<dbReference type="InterPro" id="IPR012577">
    <property type="entry name" value="NIPSNAP"/>
</dbReference>
<dbReference type="Gene3D" id="3.30.70.100">
    <property type="match status" value="1"/>
</dbReference>
<dbReference type="RefSeq" id="WP_059144787.1">
    <property type="nucleotide sequence ID" value="NZ_LLZJ01000221.1"/>
</dbReference>
<comment type="caution">
    <text evidence="2">The sequence shown here is derived from an EMBL/GenBank/DDBJ whole genome shotgun (WGS) entry which is preliminary data.</text>
</comment>
<name>A0A0X3WPE6_STRVO</name>
<reference evidence="3" key="1">
    <citation type="submission" date="2015-10" db="EMBL/GenBank/DDBJ databases">
        <authorList>
            <person name="Ju K.-S."/>
            <person name="Doroghazi J.R."/>
            <person name="Metcalf W.W."/>
        </authorList>
    </citation>
    <scope>NUCLEOTIDE SEQUENCE [LARGE SCALE GENOMIC DNA]</scope>
    <source>
        <strain evidence="3">NRRL F-8817</strain>
    </source>
</reference>
<dbReference type="EMBL" id="LLZJ01000221">
    <property type="protein sequence ID" value="KUL58738.1"/>
    <property type="molecule type" value="Genomic_DNA"/>
</dbReference>
<protein>
    <submittedName>
        <fullName evidence="2">NIPSNAP family containing protein</fullName>
    </submittedName>
</protein>
<sequence length="106" mass="12719">MFYEIRRYQIRPGRREEWVAFIEEVIIPFQESKGMNVIASFIDDEDPDGYVWMRRFADEAERERLYAAVYGSERWQQEIAPRVEELMFREKIQVTRAVPTPASGLR</sequence>
<proteinExistence type="predicted"/>
<accession>A0A0X3WPE6</accession>
<dbReference type="OrthoDB" id="9809695at2"/>
<dbReference type="GeneID" id="97428850"/>
<evidence type="ECO:0000313" key="2">
    <source>
        <dbReference type="EMBL" id="KUL58738.1"/>
    </source>
</evidence>
<feature type="domain" description="NIPSNAP" evidence="1">
    <location>
        <begin position="3"/>
        <end position="102"/>
    </location>
</feature>
<evidence type="ECO:0000259" key="1">
    <source>
        <dbReference type="Pfam" id="PF07978"/>
    </source>
</evidence>
<dbReference type="AlphaFoldDB" id="A0A0X3WPE6"/>
<evidence type="ECO:0000313" key="3">
    <source>
        <dbReference type="Proteomes" id="UP000053413"/>
    </source>
</evidence>
<dbReference type="InterPro" id="IPR011008">
    <property type="entry name" value="Dimeric_a/b-barrel"/>
</dbReference>
<dbReference type="Proteomes" id="UP000053413">
    <property type="component" value="Unassembled WGS sequence"/>
</dbReference>
<dbReference type="SUPFAM" id="SSF54909">
    <property type="entry name" value="Dimeric alpha+beta barrel"/>
    <property type="match status" value="1"/>
</dbReference>
<organism evidence="2 3">
    <name type="scientific">Streptomyces violaceusniger</name>
    <dbReference type="NCBI Taxonomy" id="68280"/>
    <lineage>
        <taxon>Bacteria</taxon>
        <taxon>Bacillati</taxon>
        <taxon>Actinomycetota</taxon>
        <taxon>Actinomycetes</taxon>
        <taxon>Kitasatosporales</taxon>
        <taxon>Streptomycetaceae</taxon>
        <taxon>Streptomyces</taxon>
        <taxon>Streptomyces violaceusniger group</taxon>
    </lineage>
</organism>
<gene>
    <name evidence="2" type="ORF">ADL28_18165</name>
</gene>
<dbReference type="Pfam" id="PF07978">
    <property type="entry name" value="NIPSNAP"/>
    <property type="match status" value="1"/>
</dbReference>